<gene>
    <name evidence="5" type="ORF">CR152_05210</name>
</gene>
<evidence type="ECO:0000259" key="4">
    <source>
        <dbReference type="Pfam" id="PF03372"/>
    </source>
</evidence>
<dbReference type="InterPro" id="IPR036691">
    <property type="entry name" value="Endo/exonu/phosph_ase_sf"/>
</dbReference>
<proteinExistence type="predicted"/>
<evidence type="ECO:0000256" key="1">
    <source>
        <dbReference type="ARBA" id="ARBA00022729"/>
    </source>
</evidence>
<feature type="chain" id="PRO_5013716255" evidence="3">
    <location>
        <begin position="25"/>
        <end position="442"/>
    </location>
</feature>
<dbReference type="InterPro" id="IPR038772">
    <property type="entry name" value="Sph/SMPD2-like"/>
</dbReference>
<dbReference type="InterPro" id="IPR005135">
    <property type="entry name" value="Endo/exonuclease/phosphatase"/>
</dbReference>
<dbReference type="OrthoDB" id="338539at2"/>
<accession>A0A2D2DG70</accession>
<evidence type="ECO:0000313" key="6">
    <source>
        <dbReference type="Proteomes" id="UP000229897"/>
    </source>
</evidence>
<keyword evidence="1 3" id="KW-0732">Signal</keyword>
<dbReference type="CDD" id="cd09078">
    <property type="entry name" value="nSMase"/>
    <property type="match status" value="1"/>
</dbReference>
<feature type="signal peptide" evidence="3">
    <location>
        <begin position="1"/>
        <end position="24"/>
    </location>
</feature>
<organism evidence="5 6">
    <name type="scientific">Massilia violaceinigra</name>
    <dbReference type="NCBI Taxonomy" id="2045208"/>
    <lineage>
        <taxon>Bacteria</taxon>
        <taxon>Pseudomonadati</taxon>
        <taxon>Pseudomonadota</taxon>
        <taxon>Betaproteobacteria</taxon>
        <taxon>Burkholderiales</taxon>
        <taxon>Oxalobacteraceae</taxon>
        <taxon>Telluria group</taxon>
        <taxon>Massilia</taxon>
    </lineage>
</organism>
<evidence type="ECO:0000256" key="2">
    <source>
        <dbReference type="ARBA" id="ARBA00022801"/>
    </source>
</evidence>
<dbReference type="InterPro" id="IPR017766">
    <property type="entry name" value="Sphingomyelinase/PLipase_C"/>
</dbReference>
<dbReference type="PANTHER" id="PTHR16320:SF23">
    <property type="entry name" value="SPHINGOMYELINASE C 1"/>
    <property type="match status" value="1"/>
</dbReference>
<dbReference type="PANTHER" id="PTHR16320">
    <property type="entry name" value="SPHINGOMYELINASE FAMILY MEMBER"/>
    <property type="match status" value="1"/>
</dbReference>
<feature type="domain" description="Endonuclease/exonuclease/phosphatase" evidence="4">
    <location>
        <begin position="182"/>
        <end position="433"/>
    </location>
</feature>
<dbReference type="Gene3D" id="3.60.10.10">
    <property type="entry name" value="Endonuclease/exonuclease/phosphatase"/>
    <property type="match status" value="1"/>
</dbReference>
<dbReference type="Proteomes" id="UP000229897">
    <property type="component" value="Chromosome"/>
</dbReference>
<dbReference type="EMBL" id="CP024608">
    <property type="protein sequence ID" value="ATQ73984.1"/>
    <property type="molecule type" value="Genomic_DNA"/>
</dbReference>
<evidence type="ECO:0000313" key="5">
    <source>
        <dbReference type="EMBL" id="ATQ73984.1"/>
    </source>
</evidence>
<name>A0A2D2DG70_9BURK</name>
<dbReference type="AlphaFoldDB" id="A0A2D2DG70"/>
<keyword evidence="2" id="KW-0378">Hydrolase</keyword>
<dbReference type="Pfam" id="PF03372">
    <property type="entry name" value="Exo_endo_phos"/>
    <property type="match status" value="1"/>
</dbReference>
<protein>
    <submittedName>
        <fullName evidence="5">Phospholipase</fullName>
    </submittedName>
</protein>
<dbReference type="RefSeq" id="WP_099873972.1">
    <property type="nucleotide sequence ID" value="NZ_CP024608.1"/>
</dbReference>
<dbReference type="GO" id="GO:0004767">
    <property type="term" value="F:sphingomyelin phosphodiesterase activity"/>
    <property type="evidence" value="ECO:0007669"/>
    <property type="project" value="InterPro"/>
</dbReference>
<dbReference type="GO" id="GO:0005576">
    <property type="term" value="C:extracellular region"/>
    <property type="evidence" value="ECO:0007669"/>
    <property type="project" value="InterPro"/>
</dbReference>
<dbReference type="KEGG" id="mass:CR152_05210"/>
<sequence>MPHVLRLVLSCLCLGTLFGNAAHAETYVYVTNTTAAPVTVQVSQSGDAQLALGSSWGREANVIPAYATRRVMWMNRNVGITNGKTFYFDTTVSSGDSSMVLRQKLTGTLVSSNLWHSARGAGFDDPWYGDRNVHQRDTTFAQKASVASYRAKFTGGYDDVHYVVHNKNTVEPASGADELKVLSYNVWALPVVANNICARLDEIADNLAGYDVVTLQEIFDNDCRTRFLAKVGAAFPYQSRLVDIPSNILLNGGSMVLSRWPIMADDTIVFDRCVGSDCLANKGANYVQILKHGKAYHLSNTHAPSTDSDEARQARFDALGKIRTMLDSKKIPAADALLIAGDMNINKYKFPDDYARMQSILRASAPASTGYAYTYDAAVNVNATSVVSGGTTEYLDYILVANDNRQPVRKENNVRILRSLREEVWYAHDLSDHFPVAGLFAF</sequence>
<keyword evidence="6" id="KW-1185">Reference proteome</keyword>
<reference evidence="5" key="1">
    <citation type="submission" date="2017-10" db="EMBL/GenBank/DDBJ databases">
        <title>Massilia psychrophilum sp. nov., a novel purple-pigmented bacterium isolated from Tianshan glacier, Xinjiang Municipality, China.</title>
        <authorList>
            <person name="Wang H."/>
        </authorList>
    </citation>
    <scope>NUCLEOTIDE SEQUENCE [LARGE SCALE GENOMIC DNA]</scope>
    <source>
        <strain evidence="5">B2</strain>
    </source>
</reference>
<evidence type="ECO:0000256" key="3">
    <source>
        <dbReference type="SAM" id="SignalP"/>
    </source>
</evidence>
<dbReference type="SUPFAM" id="SSF56219">
    <property type="entry name" value="DNase I-like"/>
    <property type="match status" value="1"/>
</dbReference>